<dbReference type="Pfam" id="PF01370">
    <property type="entry name" value="Epimerase"/>
    <property type="match status" value="1"/>
</dbReference>
<dbReference type="EMBL" id="BAAALD010000038">
    <property type="protein sequence ID" value="GAA1092820.1"/>
    <property type="molecule type" value="Genomic_DNA"/>
</dbReference>
<dbReference type="PANTHER" id="PTHR43725:SF53">
    <property type="entry name" value="UDP-ARABINOSE 4-EPIMERASE 1"/>
    <property type="match status" value="1"/>
</dbReference>
<name>A0ABP4E7Z4_9ACTN</name>
<evidence type="ECO:0000313" key="7">
    <source>
        <dbReference type="EMBL" id="GAA1092820.1"/>
    </source>
</evidence>
<reference evidence="8" key="1">
    <citation type="journal article" date="2019" name="Int. J. Syst. Evol. Microbiol.">
        <title>The Global Catalogue of Microorganisms (GCM) 10K type strain sequencing project: providing services to taxonomists for standard genome sequencing and annotation.</title>
        <authorList>
            <consortium name="The Broad Institute Genomics Platform"/>
            <consortium name="The Broad Institute Genome Sequencing Center for Infectious Disease"/>
            <person name="Wu L."/>
            <person name="Ma J."/>
        </authorList>
    </citation>
    <scope>NUCLEOTIDE SEQUENCE [LARGE SCALE GENOMIC DNA]</scope>
    <source>
        <strain evidence="8">JCM 13002</strain>
    </source>
</reference>
<evidence type="ECO:0000256" key="4">
    <source>
        <dbReference type="ARBA" id="ARBA00031367"/>
    </source>
</evidence>
<feature type="domain" description="NAD-dependent epimerase/dehydratase" evidence="6">
    <location>
        <begin position="3"/>
        <end position="242"/>
    </location>
</feature>
<organism evidence="7 8">
    <name type="scientific">Kitasatospora arboriphila</name>
    <dbReference type="NCBI Taxonomy" id="258052"/>
    <lineage>
        <taxon>Bacteria</taxon>
        <taxon>Bacillati</taxon>
        <taxon>Actinomycetota</taxon>
        <taxon>Actinomycetes</taxon>
        <taxon>Kitasatosporales</taxon>
        <taxon>Streptomycetaceae</taxon>
        <taxon>Kitasatospora</taxon>
    </lineage>
</organism>
<comment type="similarity">
    <text evidence="2">Belongs to the NAD(P)-dependent epimerase/dehydratase family.</text>
</comment>
<dbReference type="InterPro" id="IPR001509">
    <property type="entry name" value="Epimerase_deHydtase"/>
</dbReference>
<proteinExistence type="inferred from homology"/>
<comment type="caution">
    <text evidence="7">The sequence shown here is derived from an EMBL/GenBank/DDBJ whole genome shotgun (WGS) entry which is preliminary data.</text>
</comment>
<dbReference type="InterPro" id="IPR036291">
    <property type="entry name" value="NAD(P)-bd_dom_sf"/>
</dbReference>
<evidence type="ECO:0000256" key="3">
    <source>
        <dbReference type="ARBA" id="ARBA00018569"/>
    </source>
</evidence>
<evidence type="ECO:0000256" key="2">
    <source>
        <dbReference type="ARBA" id="ARBA00007637"/>
    </source>
</evidence>
<evidence type="ECO:0000259" key="6">
    <source>
        <dbReference type="Pfam" id="PF01370"/>
    </source>
</evidence>
<evidence type="ECO:0000256" key="1">
    <source>
        <dbReference type="ARBA" id="ARBA00004947"/>
    </source>
</evidence>
<keyword evidence="8" id="KW-1185">Reference proteome</keyword>
<dbReference type="Gene3D" id="3.40.50.720">
    <property type="entry name" value="NAD(P)-binding Rossmann-like Domain"/>
    <property type="match status" value="1"/>
</dbReference>
<dbReference type="Gene3D" id="3.90.25.10">
    <property type="entry name" value="UDP-galactose 4-epimerase, domain 1"/>
    <property type="match status" value="1"/>
</dbReference>
<dbReference type="RefSeq" id="WP_344625081.1">
    <property type="nucleotide sequence ID" value="NZ_BAAALD010000038.1"/>
</dbReference>
<gene>
    <name evidence="7" type="primary">galE_3</name>
    <name evidence="7" type="ORF">GCM10009663_40710</name>
</gene>
<sequence length="312" mass="32058">MKVLVTGAFGFVGRAVVSRLAAAGHEVRALSSSRTDAGGLPVAEVHRADVRGAAALAPAVAGVDAVCHLAALTRGRESVVHPRAHHEVNLGGTADLLDALRGRPGGSGARPLVVFGSTAAVYGAPARQPIDESAEPAPGSPYGESKLAAERVLADRAAAGEVLAVVLRCFNAAGAGDVDEARILPRALAVAAGRHPSLELNGDGGVVRDFVHVDDVAEAYLRALGAREVAAAHSGCRVYNVGATPASMREVVAAVERLTGRPVPVVRRPALPESPRLVSDCGRIGRELGWRAERSALDRLVADAWEAVRAGA</sequence>
<accession>A0ABP4E7Z4</accession>
<dbReference type="PANTHER" id="PTHR43725">
    <property type="entry name" value="UDP-GLUCOSE 4-EPIMERASE"/>
    <property type="match status" value="1"/>
</dbReference>
<protein>
    <recommendedName>
        <fullName evidence="3">UDP-glucose 4-epimerase</fullName>
    </recommendedName>
    <alternativeName>
        <fullName evidence="5">Galactowaldenase</fullName>
    </alternativeName>
    <alternativeName>
        <fullName evidence="4">UDP-galactose 4-epimerase</fullName>
    </alternativeName>
</protein>
<evidence type="ECO:0000256" key="5">
    <source>
        <dbReference type="ARBA" id="ARBA00033067"/>
    </source>
</evidence>
<dbReference type="SUPFAM" id="SSF51735">
    <property type="entry name" value="NAD(P)-binding Rossmann-fold domains"/>
    <property type="match status" value="1"/>
</dbReference>
<dbReference type="Proteomes" id="UP001499987">
    <property type="component" value="Unassembled WGS sequence"/>
</dbReference>
<evidence type="ECO:0000313" key="8">
    <source>
        <dbReference type="Proteomes" id="UP001499987"/>
    </source>
</evidence>
<comment type="pathway">
    <text evidence="1">Carbohydrate metabolism; galactose metabolism.</text>
</comment>